<evidence type="ECO:0000256" key="4">
    <source>
        <dbReference type="ARBA" id="ARBA00010617"/>
    </source>
</evidence>
<comment type="caution">
    <text evidence="15">The sequence shown here is derived from an EMBL/GenBank/DDBJ whole genome shotgun (WGS) entry which is preliminary data.</text>
</comment>
<dbReference type="InterPro" id="IPR002401">
    <property type="entry name" value="Cyt_P450_E_grp-I"/>
</dbReference>
<evidence type="ECO:0000256" key="3">
    <source>
        <dbReference type="ARBA" id="ARBA00004406"/>
    </source>
</evidence>
<dbReference type="PRINTS" id="PR00463">
    <property type="entry name" value="EP450I"/>
</dbReference>
<evidence type="ECO:0000256" key="10">
    <source>
        <dbReference type="ARBA" id="ARBA00023004"/>
    </source>
</evidence>
<name>A0AAW1TZ22_9CUCU</name>
<evidence type="ECO:0000256" key="14">
    <source>
        <dbReference type="RuleBase" id="RU000461"/>
    </source>
</evidence>
<dbReference type="SUPFAM" id="SSF48264">
    <property type="entry name" value="Cytochrome P450"/>
    <property type="match status" value="1"/>
</dbReference>
<evidence type="ECO:0000313" key="16">
    <source>
        <dbReference type="Proteomes" id="UP001431783"/>
    </source>
</evidence>
<evidence type="ECO:0000256" key="13">
    <source>
        <dbReference type="PIRSR" id="PIRSR602401-1"/>
    </source>
</evidence>
<dbReference type="GO" id="GO:0005789">
    <property type="term" value="C:endoplasmic reticulum membrane"/>
    <property type="evidence" value="ECO:0007669"/>
    <property type="project" value="UniProtKB-SubCell"/>
</dbReference>
<dbReference type="Proteomes" id="UP001431783">
    <property type="component" value="Unassembled WGS sequence"/>
</dbReference>
<dbReference type="GO" id="GO:0020037">
    <property type="term" value="F:heme binding"/>
    <property type="evidence" value="ECO:0007669"/>
    <property type="project" value="InterPro"/>
</dbReference>
<evidence type="ECO:0000256" key="2">
    <source>
        <dbReference type="ARBA" id="ARBA00004174"/>
    </source>
</evidence>
<feature type="binding site" description="axial binding residue" evidence="13">
    <location>
        <position position="468"/>
    </location>
    <ligand>
        <name>heme</name>
        <dbReference type="ChEBI" id="CHEBI:30413"/>
    </ligand>
    <ligandPart>
        <name>Fe</name>
        <dbReference type="ChEBI" id="CHEBI:18248"/>
    </ligandPart>
</feature>
<evidence type="ECO:0000256" key="8">
    <source>
        <dbReference type="ARBA" id="ARBA00022848"/>
    </source>
</evidence>
<keyword evidence="6 13" id="KW-0479">Metal-binding</keyword>
<comment type="subcellular location">
    <subcellularLocation>
        <location evidence="3">Endoplasmic reticulum membrane</location>
        <topology evidence="3">Peripheral membrane protein</topology>
    </subcellularLocation>
    <subcellularLocation>
        <location evidence="2">Microsome membrane</location>
        <topology evidence="2">Peripheral membrane protein</topology>
    </subcellularLocation>
</comment>
<evidence type="ECO:0000313" key="15">
    <source>
        <dbReference type="EMBL" id="KAK9873663.1"/>
    </source>
</evidence>
<comment type="cofactor">
    <cofactor evidence="1 13">
        <name>heme</name>
        <dbReference type="ChEBI" id="CHEBI:30413"/>
    </cofactor>
</comment>
<dbReference type="CDD" id="cd11056">
    <property type="entry name" value="CYP6-like"/>
    <property type="match status" value="1"/>
</dbReference>
<proteinExistence type="inferred from homology"/>
<dbReference type="InterPro" id="IPR050476">
    <property type="entry name" value="Insect_CytP450_Detox"/>
</dbReference>
<evidence type="ECO:0000256" key="6">
    <source>
        <dbReference type="ARBA" id="ARBA00022723"/>
    </source>
</evidence>
<organism evidence="15 16">
    <name type="scientific">Henosepilachna vigintioctopunctata</name>
    <dbReference type="NCBI Taxonomy" id="420089"/>
    <lineage>
        <taxon>Eukaryota</taxon>
        <taxon>Metazoa</taxon>
        <taxon>Ecdysozoa</taxon>
        <taxon>Arthropoda</taxon>
        <taxon>Hexapoda</taxon>
        <taxon>Insecta</taxon>
        <taxon>Pterygota</taxon>
        <taxon>Neoptera</taxon>
        <taxon>Endopterygota</taxon>
        <taxon>Coleoptera</taxon>
        <taxon>Polyphaga</taxon>
        <taxon>Cucujiformia</taxon>
        <taxon>Coccinelloidea</taxon>
        <taxon>Coccinellidae</taxon>
        <taxon>Epilachninae</taxon>
        <taxon>Epilachnini</taxon>
        <taxon>Henosepilachna</taxon>
    </lineage>
</organism>
<evidence type="ECO:0008006" key="17">
    <source>
        <dbReference type="Google" id="ProtNLM"/>
    </source>
</evidence>
<comment type="similarity">
    <text evidence="4 14">Belongs to the cytochrome P450 family.</text>
</comment>
<dbReference type="Gene3D" id="1.10.630.10">
    <property type="entry name" value="Cytochrome P450"/>
    <property type="match status" value="1"/>
</dbReference>
<dbReference type="InterPro" id="IPR036396">
    <property type="entry name" value="Cyt_P450_sf"/>
</dbReference>
<reference evidence="15 16" key="1">
    <citation type="submission" date="2023-03" db="EMBL/GenBank/DDBJ databases">
        <title>Genome insight into feeding habits of ladybird beetles.</title>
        <authorList>
            <person name="Li H.-S."/>
            <person name="Huang Y.-H."/>
            <person name="Pang H."/>
        </authorList>
    </citation>
    <scope>NUCLEOTIDE SEQUENCE [LARGE SCALE GENOMIC DNA]</scope>
    <source>
        <strain evidence="15">SYSU_2023b</strain>
        <tissue evidence="15">Whole body</tissue>
    </source>
</reference>
<evidence type="ECO:0000256" key="7">
    <source>
        <dbReference type="ARBA" id="ARBA00022824"/>
    </source>
</evidence>
<keyword evidence="16" id="KW-1185">Reference proteome</keyword>
<keyword evidence="5 13" id="KW-0349">Heme</keyword>
<dbReference type="InterPro" id="IPR017972">
    <property type="entry name" value="Cyt_P450_CS"/>
</dbReference>
<dbReference type="GO" id="GO:0016705">
    <property type="term" value="F:oxidoreductase activity, acting on paired donors, with incorporation or reduction of molecular oxygen"/>
    <property type="evidence" value="ECO:0007669"/>
    <property type="project" value="InterPro"/>
</dbReference>
<dbReference type="EMBL" id="JARQZJ010000025">
    <property type="protein sequence ID" value="KAK9873663.1"/>
    <property type="molecule type" value="Genomic_DNA"/>
</dbReference>
<dbReference type="PANTHER" id="PTHR24292:SF54">
    <property type="entry name" value="CYP9F3-RELATED"/>
    <property type="match status" value="1"/>
</dbReference>
<evidence type="ECO:0000256" key="1">
    <source>
        <dbReference type="ARBA" id="ARBA00001971"/>
    </source>
</evidence>
<keyword evidence="10 13" id="KW-0408">Iron</keyword>
<keyword evidence="8" id="KW-0492">Microsome</keyword>
<dbReference type="FunFam" id="1.10.630.10:FF:000042">
    <property type="entry name" value="Cytochrome P450"/>
    <property type="match status" value="1"/>
</dbReference>
<evidence type="ECO:0000256" key="12">
    <source>
        <dbReference type="ARBA" id="ARBA00023136"/>
    </source>
</evidence>
<dbReference type="PRINTS" id="PR00385">
    <property type="entry name" value="P450"/>
</dbReference>
<dbReference type="PROSITE" id="PS00086">
    <property type="entry name" value="CYTOCHROME_P450"/>
    <property type="match status" value="1"/>
</dbReference>
<dbReference type="AlphaFoldDB" id="A0AAW1TZ22"/>
<evidence type="ECO:0000256" key="9">
    <source>
        <dbReference type="ARBA" id="ARBA00023002"/>
    </source>
</evidence>
<sequence>MIGLTLFFFALSLLCYFAFRPYNYWSKRNVKVNKFIPILGDYYRMFLGKESSAEMIQRCYREAKNLRYFGCFSGQSPELVITCPELVKKVCVKNFDHFMNHRSMLPDGIDELWNKNLVSLKGENWKTMRSILSPSFTSSKMKAMFVYISENANLFAQHFLKTDEETVTVEFKDAFARYTTDVIASAAFGVKVDSLKDRDNDFYVMGKKAGNFTSAWGMFVFTAYGFFPSIAKFFGLRVFGRNIESFFLNLLRDTIKIREERNIKRTDMLGLLMEARYGNKRAEETEKSTDRNSTAEKENLDIHNPQWELSDSDIASQVFVFFLGGYETVSTAMCLMAYELAVNPDVQKKLYEEIIENRKDNNELLYETISNMTYLDMVVSECLRKWPVTPFTERVVTKPYTIEPELPGEKTLTLDVDQYVIIPILPFHHDPQYFEHPEKLIPERFSPENRRNINPYTYFPFGVGPRNCIGSRFALLEIKAVFFHLLSHFEIVPTQDTNIPLKLDKNAMTVKSVNGFPLGLKRRV</sequence>
<protein>
    <recommendedName>
        <fullName evidence="17">Cytochrome P450</fullName>
    </recommendedName>
</protein>
<dbReference type="InterPro" id="IPR001128">
    <property type="entry name" value="Cyt_P450"/>
</dbReference>
<dbReference type="PANTHER" id="PTHR24292">
    <property type="entry name" value="CYTOCHROME P450"/>
    <property type="match status" value="1"/>
</dbReference>
<evidence type="ECO:0000256" key="5">
    <source>
        <dbReference type="ARBA" id="ARBA00022617"/>
    </source>
</evidence>
<dbReference type="Pfam" id="PF00067">
    <property type="entry name" value="p450"/>
    <property type="match status" value="1"/>
</dbReference>
<dbReference type="GO" id="GO:0005506">
    <property type="term" value="F:iron ion binding"/>
    <property type="evidence" value="ECO:0007669"/>
    <property type="project" value="InterPro"/>
</dbReference>
<gene>
    <name evidence="15" type="ORF">WA026_023526</name>
</gene>
<keyword evidence="11 14" id="KW-0503">Monooxygenase</keyword>
<keyword evidence="7" id="KW-0256">Endoplasmic reticulum</keyword>
<evidence type="ECO:0000256" key="11">
    <source>
        <dbReference type="ARBA" id="ARBA00023033"/>
    </source>
</evidence>
<keyword evidence="12" id="KW-0472">Membrane</keyword>
<keyword evidence="9 14" id="KW-0560">Oxidoreductase</keyword>
<dbReference type="GO" id="GO:0004497">
    <property type="term" value="F:monooxygenase activity"/>
    <property type="evidence" value="ECO:0007669"/>
    <property type="project" value="UniProtKB-KW"/>
</dbReference>
<accession>A0AAW1TZ22</accession>